<protein>
    <submittedName>
        <fullName evidence="3">Serine hydrolase domain-containing protein</fullName>
        <ecNumber evidence="3">3.-.-.-</ecNumber>
    </submittedName>
</protein>
<dbReference type="RefSeq" id="WP_386664525.1">
    <property type="nucleotide sequence ID" value="NZ_JBHLTG010000001.1"/>
</dbReference>
<accession>A0ABV6RIA7</accession>
<dbReference type="InterPro" id="IPR001466">
    <property type="entry name" value="Beta-lactam-related"/>
</dbReference>
<keyword evidence="3" id="KW-0378">Hydrolase</keyword>
<dbReference type="SUPFAM" id="SSF56601">
    <property type="entry name" value="beta-lactamase/transpeptidase-like"/>
    <property type="match status" value="1"/>
</dbReference>
<reference evidence="3 4" key="1">
    <citation type="submission" date="2024-09" db="EMBL/GenBank/DDBJ databases">
        <authorList>
            <person name="Sun Q."/>
            <person name="Mori K."/>
        </authorList>
    </citation>
    <scope>NUCLEOTIDE SEQUENCE [LARGE SCALE GENOMIC DNA]</scope>
    <source>
        <strain evidence="3 4">KCTC 23076</strain>
    </source>
</reference>
<organism evidence="3 4">
    <name type="scientific">Lysobacter korlensis</name>
    <dbReference type="NCBI Taxonomy" id="553636"/>
    <lineage>
        <taxon>Bacteria</taxon>
        <taxon>Pseudomonadati</taxon>
        <taxon>Pseudomonadota</taxon>
        <taxon>Gammaproteobacteria</taxon>
        <taxon>Lysobacterales</taxon>
        <taxon>Lysobacteraceae</taxon>
        <taxon>Lysobacter</taxon>
    </lineage>
</organism>
<dbReference type="PANTHER" id="PTHR46825">
    <property type="entry name" value="D-ALANYL-D-ALANINE-CARBOXYPEPTIDASE/ENDOPEPTIDASE AMPH"/>
    <property type="match status" value="1"/>
</dbReference>
<sequence>MRITFLALFALILFAPLAARGESFESHARGFEASLEQLRNEHRLPGLSAAIVKDRELVWKRAYGVANDEVPVTTDTPFWIASVTKPFMGLLFLRLAEDGVIDLQDRINEVEGWDGFCGWLTQSPLPFGRDLRCDAPITIDQILHHTVNGEPGTRFLYNPFMYSRLSRYIAHKYGQPVEAIDRGHNQMARLLDTHVLEPAGMRRTMASQWDRAKMDVFFDMAQGYGVGEDGDLIARRRPGRHLAGGAGVVSTVEDLARFDIALDSGELGSPALRAKLFTPAKAEDGSALPYAYGWYVQDYRGEKLVWHAGWDEEAGFSALYLKVPARGLTLILLANGEGLHWGNPLDAAAVERSPFAQAFLERFVFDRHPGAD</sequence>
<dbReference type="Proteomes" id="UP001589896">
    <property type="component" value="Unassembled WGS sequence"/>
</dbReference>
<feature type="domain" description="Beta-lactamase-related" evidence="2">
    <location>
        <begin position="32"/>
        <end position="349"/>
    </location>
</feature>
<dbReference type="GO" id="GO:0016787">
    <property type="term" value="F:hydrolase activity"/>
    <property type="evidence" value="ECO:0007669"/>
    <property type="project" value="UniProtKB-KW"/>
</dbReference>
<evidence type="ECO:0000313" key="3">
    <source>
        <dbReference type="EMBL" id="MFC0676730.1"/>
    </source>
</evidence>
<dbReference type="EMBL" id="JBHLTG010000001">
    <property type="protein sequence ID" value="MFC0676730.1"/>
    <property type="molecule type" value="Genomic_DNA"/>
</dbReference>
<dbReference type="InterPro" id="IPR012338">
    <property type="entry name" value="Beta-lactam/transpept-like"/>
</dbReference>
<name>A0ABV6RIA7_9GAMM</name>
<gene>
    <name evidence="3" type="ORF">ACFFGH_02535</name>
</gene>
<dbReference type="PANTHER" id="PTHR46825:SF9">
    <property type="entry name" value="BETA-LACTAMASE-RELATED DOMAIN-CONTAINING PROTEIN"/>
    <property type="match status" value="1"/>
</dbReference>
<dbReference type="Gene3D" id="3.40.710.10">
    <property type="entry name" value="DD-peptidase/beta-lactamase superfamily"/>
    <property type="match status" value="2"/>
</dbReference>
<evidence type="ECO:0000259" key="2">
    <source>
        <dbReference type="Pfam" id="PF00144"/>
    </source>
</evidence>
<evidence type="ECO:0000313" key="4">
    <source>
        <dbReference type="Proteomes" id="UP001589896"/>
    </source>
</evidence>
<keyword evidence="1" id="KW-0732">Signal</keyword>
<comment type="caution">
    <text evidence="3">The sequence shown here is derived from an EMBL/GenBank/DDBJ whole genome shotgun (WGS) entry which is preliminary data.</text>
</comment>
<evidence type="ECO:0000256" key="1">
    <source>
        <dbReference type="SAM" id="SignalP"/>
    </source>
</evidence>
<keyword evidence="4" id="KW-1185">Reference proteome</keyword>
<proteinExistence type="predicted"/>
<feature type="chain" id="PRO_5047499231" evidence="1">
    <location>
        <begin position="22"/>
        <end position="372"/>
    </location>
</feature>
<feature type="signal peptide" evidence="1">
    <location>
        <begin position="1"/>
        <end position="21"/>
    </location>
</feature>
<dbReference type="EC" id="3.-.-.-" evidence="3"/>
<dbReference type="Pfam" id="PF00144">
    <property type="entry name" value="Beta-lactamase"/>
    <property type="match status" value="1"/>
</dbReference>
<dbReference type="InterPro" id="IPR050491">
    <property type="entry name" value="AmpC-like"/>
</dbReference>